<feature type="compositionally biased region" description="Basic and acidic residues" evidence="1">
    <location>
        <begin position="632"/>
        <end position="642"/>
    </location>
</feature>
<reference evidence="4 5" key="1">
    <citation type="submission" date="2023-07" db="EMBL/GenBank/DDBJ databases">
        <title>Sequencing the genomes of 1000 actinobacteria strains.</title>
        <authorList>
            <person name="Klenk H.-P."/>
        </authorList>
    </citation>
    <scope>NUCLEOTIDE SEQUENCE [LARGE SCALE GENOMIC DNA]</scope>
    <source>
        <strain evidence="4 5">DSM 19515</strain>
    </source>
</reference>
<evidence type="ECO:0000313" key="4">
    <source>
        <dbReference type="EMBL" id="MDP9833173.1"/>
    </source>
</evidence>
<feature type="chain" id="PRO_5047374722" evidence="3">
    <location>
        <begin position="24"/>
        <end position="642"/>
    </location>
</feature>
<organism evidence="4 5">
    <name type="scientific">Trueperella abortisuis</name>
    <dbReference type="NCBI Taxonomy" id="445930"/>
    <lineage>
        <taxon>Bacteria</taxon>
        <taxon>Bacillati</taxon>
        <taxon>Actinomycetota</taxon>
        <taxon>Actinomycetes</taxon>
        <taxon>Actinomycetales</taxon>
        <taxon>Actinomycetaceae</taxon>
        <taxon>Trueperella</taxon>
    </lineage>
</organism>
<name>A0ABT9PKC0_9ACTO</name>
<evidence type="ECO:0000256" key="1">
    <source>
        <dbReference type="SAM" id="MobiDB-lite"/>
    </source>
</evidence>
<dbReference type="RefSeq" id="WP_307635208.1">
    <property type="nucleotide sequence ID" value="NZ_JAUSQL010000001.1"/>
</dbReference>
<keyword evidence="2" id="KW-0472">Membrane</keyword>
<dbReference type="EMBL" id="JAUSQL010000001">
    <property type="protein sequence ID" value="MDP9833173.1"/>
    <property type="molecule type" value="Genomic_DNA"/>
</dbReference>
<feature type="region of interest" description="Disordered" evidence="1">
    <location>
        <begin position="621"/>
        <end position="642"/>
    </location>
</feature>
<evidence type="ECO:0000256" key="2">
    <source>
        <dbReference type="SAM" id="Phobius"/>
    </source>
</evidence>
<proteinExistence type="predicted"/>
<sequence>MTKNRFSLVALLVALLLTLTACGARLSTQVALEENGAGTRTISFTMANDAGTQDRITGGYEAVEAAIKKHLPEGLQFSGLTVSEQEVTGNFTLSFTDLDDYKAKVAAIVKASGEDLEPEVTMFASDNALKKGFEFTENFSSMHLLSWVSDALVAEGVIAQDDASNVIEGEDGATVTYGGQTYTNEWGGQIAITETEGHGFDGVTVDVTDGGDESYGVVVRMSRMSTPSSDVKALDDKFLGALKDVKVDADVDPAAGNYQRTASFQAASADEVATKLEAVFGKGAASFQVSTEEAKGKPKVKRTYRGSVDSTQICADYCSTAVQVYAPSGFTTESGENVAYSSGSNFNLSFERGIVFDSLDFTADISMSRSWTLDMDLVIDTNDYADFLDDIEKSLTPSTGKMTTSDADGKRTYSFTFTSDDDADSVAAALGGYFTVGDLAEGEKDYVDADYAVGLGLDPHQFAAGSEVSQVTGKIKLGTMNDWGEDPMSTWSRDGSQVSYEASDSNYIMFTGYASGPTMGQLIGWIVAGVVVLLLIILAIIFRKRLAKLFSGLGKSASAATAGVADAARDAGAAYRAAAADVVAHAGQPGAGLPGAFAAGAGQPGAGDPGAFAAGAAGAEAAPGAPVGSESGPREFTEYDLR</sequence>
<keyword evidence="3" id="KW-0732">Signal</keyword>
<accession>A0ABT9PKC0</accession>
<dbReference type="PROSITE" id="PS51257">
    <property type="entry name" value="PROKAR_LIPOPROTEIN"/>
    <property type="match status" value="1"/>
</dbReference>
<feature type="transmembrane region" description="Helical" evidence="2">
    <location>
        <begin position="522"/>
        <end position="542"/>
    </location>
</feature>
<keyword evidence="5" id="KW-1185">Reference proteome</keyword>
<evidence type="ECO:0000313" key="5">
    <source>
        <dbReference type="Proteomes" id="UP001230145"/>
    </source>
</evidence>
<keyword evidence="2" id="KW-0812">Transmembrane</keyword>
<comment type="caution">
    <text evidence="4">The sequence shown here is derived from an EMBL/GenBank/DDBJ whole genome shotgun (WGS) entry which is preliminary data.</text>
</comment>
<keyword evidence="2" id="KW-1133">Transmembrane helix</keyword>
<protein>
    <submittedName>
        <fullName evidence="4">Uncharacterized protein</fullName>
    </submittedName>
</protein>
<feature type="signal peptide" evidence="3">
    <location>
        <begin position="1"/>
        <end position="23"/>
    </location>
</feature>
<evidence type="ECO:0000256" key="3">
    <source>
        <dbReference type="SAM" id="SignalP"/>
    </source>
</evidence>
<gene>
    <name evidence="4" type="ORF">J2S45_001852</name>
</gene>
<dbReference type="Proteomes" id="UP001230145">
    <property type="component" value="Unassembled WGS sequence"/>
</dbReference>